<feature type="compositionally biased region" description="Low complexity" evidence="1">
    <location>
        <begin position="132"/>
        <end position="153"/>
    </location>
</feature>
<evidence type="ECO:0000259" key="4">
    <source>
        <dbReference type="PROSITE" id="PS50234"/>
    </source>
</evidence>
<feature type="signal peptide" evidence="3">
    <location>
        <begin position="1"/>
        <end position="46"/>
    </location>
</feature>
<feature type="region of interest" description="Disordered" evidence="1">
    <location>
        <begin position="1708"/>
        <end position="1728"/>
    </location>
</feature>
<feature type="domain" description="VWFA" evidence="4">
    <location>
        <begin position="316"/>
        <end position="518"/>
    </location>
</feature>
<evidence type="ECO:0000256" key="1">
    <source>
        <dbReference type="SAM" id="MobiDB-lite"/>
    </source>
</evidence>
<protein>
    <submittedName>
        <fullName evidence="5">Glycoprotein gp2</fullName>
    </submittedName>
</protein>
<reference evidence="5 6" key="1">
    <citation type="submission" date="2018-11" db="EMBL/GenBank/DDBJ databases">
        <title>Complete genome sequencing of the Actinobacteria Serinibacter sp. K3-2.</title>
        <authorList>
            <person name="Rakitin A.L."/>
            <person name="Beletsky A.V."/>
            <person name="Mardanov A.V."/>
            <person name="Ravin N.V."/>
            <person name="Gromova A.S."/>
            <person name="Filippova S.N."/>
            <person name="Gal'Chenko V.F."/>
        </authorList>
    </citation>
    <scope>NUCLEOTIDE SEQUENCE [LARGE SCALE GENOMIC DNA]</scope>
    <source>
        <strain evidence="5 6">K3-2</strain>
    </source>
</reference>
<dbReference type="SUPFAM" id="SSF53300">
    <property type="entry name" value="vWA-like"/>
    <property type="match status" value="1"/>
</dbReference>
<accession>A0A4Z1E110</accession>
<feature type="region of interest" description="Disordered" evidence="1">
    <location>
        <begin position="58"/>
        <end position="153"/>
    </location>
</feature>
<organism evidence="5 6">
    <name type="scientific">Serinibacter arcticus</name>
    <dbReference type="NCBI Taxonomy" id="1655435"/>
    <lineage>
        <taxon>Bacteria</taxon>
        <taxon>Bacillati</taxon>
        <taxon>Actinomycetota</taxon>
        <taxon>Actinomycetes</taxon>
        <taxon>Micrococcales</taxon>
        <taxon>Beutenbergiaceae</taxon>
        <taxon>Serinibacter</taxon>
    </lineage>
</organism>
<dbReference type="InterPro" id="IPR045826">
    <property type="entry name" value="SpaA_PFL_dom_2"/>
</dbReference>
<dbReference type="Pfam" id="PF19403">
    <property type="entry name" value="SpaA_2"/>
    <property type="match status" value="3"/>
</dbReference>
<dbReference type="InterPro" id="IPR047589">
    <property type="entry name" value="DUF11_rpt"/>
</dbReference>
<dbReference type="EMBL" id="RHPJ01000003">
    <property type="protein sequence ID" value="TGO04929.1"/>
    <property type="molecule type" value="Genomic_DNA"/>
</dbReference>
<name>A0A4Z1E110_9MICO</name>
<proteinExistence type="predicted"/>
<dbReference type="NCBIfam" id="TIGR01167">
    <property type="entry name" value="LPXTG_anchor"/>
    <property type="match status" value="1"/>
</dbReference>
<keyword evidence="3" id="KW-0732">Signal</keyword>
<feature type="chain" id="PRO_5039225110" evidence="3">
    <location>
        <begin position="47"/>
        <end position="2428"/>
    </location>
</feature>
<feature type="compositionally biased region" description="Low complexity" evidence="1">
    <location>
        <begin position="58"/>
        <end position="119"/>
    </location>
</feature>
<evidence type="ECO:0000313" key="5">
    <source>
        <dbReference type="EMBL" id="TGO04929.1"/>
    </source>
</evidence>
<dbReference type="OrthoDB" id="134475at2"/>
<sequence>MTGVGGTRRQARTSIRRERRRRLLAWIAVPAVCLTMGVATPAAAQAATVTGTAEQAATTSATAAASGSPSADPTWTSEPTPTSDPTPSDTASSLPTATPTAEEPAAPAAPTEPVAPTEPAETESAKTEPAETDVAPAPAARAAAPEVTTDAVQPRTLTTTTVSGGTVVVQTGGIRTSFTTVNPLPDGTRLGLFPSETSGVASQTCSVVAGACTFTNVPVGSRSWVGDLPGDAGANASYFSNPRLRTGHNEGLTGVGTDGANYRFQTPTIVAGQTYRSTTANPTFMANDTFTNTRASGGIWPHALDNPAVPAQCGLDVGIVVDLSGSISTSGGANSEFNQLKNAVTAFGNGLAGTTSTVTGYAFATTILTGGGYSLPSTSTAGGAGAVTSWASRLPAPTAGAATNWDRGLYQTASKGHDVVILLTDGNPTRYGTGQNQGSDVLNRFREVEEAVFSANAVKSSGTRVLALGVGSGVERAAAGLNLRAVSGPTRYSGSNIMAADYFQESSYASAAEALKSLALEGCKGTLTVVKKVLPHGSDDLTTAAPGGAGWTFTPTTASPVTVNPTTGTTDATSAALFDLNFRGRTSPATVQVAETLPGPLAGASYVRTQCRTLPDGAPADVPSTGSAFSVQVPVNGAISCTVYNRASDPGVDITVNKRWVVNGVDQPVNVMPAGTSSAVTVNGTGAAWGATTRVASGSEVTLAETRSFDAAAMPRCRFDGDPEVVTGTAAGVSMGSDSTEYVRPAGTTTYTIVNRLTCDTRLTLTKAVTLGSAAPAAWTLSATPPGGPALSGAGTVTGTVTAGVAHVLGEQPTGGVAQPSYVQQGQWSCTAVDPNGTPTGQAASVDTVTVPLGGWTRCTVTNATAELTLLKHVVSDSSDARPASDWTLQATPVAGTPALATQSVVGAETAVGASSTRTVRPGRAYVLGETGPGGYTQQLQKLVGSSWVAVDSTTVTLAAGERATYRFVNDDVAPSLTLTKVVRGGTAVATDWTLSATSGASATTFATGETKAISAGTYVLGESGPSGYTWQDLTCTGTTAAQSVSGSNPSLALSRGDVVACTYTNVAIPPQLALDKTVESVRQGADLAWTVTYLVQARNTGTVPTTYSLTDTPALGPELTAVSLAWERLGSGIVQDGALPTTQLATDMSIAVGATHTYRVVVTTAPTTAPPASPLTCDGEGEGGFVNEADLTYGGRSLEASACAEPASPSVTKTALTAVQDPATGTWRVAYDVAVTYPAVDGEDQPDTVGYTLSDAPTLPTGATLVGAWRASGPVPTGSGTLDATFDGGAHQHVADGVLAVGDTHTYRVEADVALSPDVTTTALRCTEGGYGGVRNTAVVGNGVGTDHASACTPITPPTVTVDKSVVGTPTQDADGHWTISYDVVVTNADADEAAVYRLVDTLDYGDGITVLGATWAPSAGGTPTAFVEDPPGTWRAEIVASGLLAPASRATFRVVVSADVDPAAFPASVDGARTRTDLTCESGGGFLNTAQVWAGGSRDHASACAEPSEPSVEKDVVSVVQDKVTGLWTLTTRITVTGGANPTVYSLTDTPALPTGVTVVSATVTGPDGDPAAWDGTTPLATTVPLGAGEVDVYTVAHVLRVTAIPAAERECDGTPGHGLSNAVLLSTGAGPADEDDACAPVTELVPPSVEKNVASATQDARGDWTIVYDVVVTQPEGEANPEAVSAFYDLTDDLDYGDGLVPTDATWRSDRDGEPSGSFAEDEGEWSAVLADDVVIEAGDVHTYMVTVTATVDPSAIDEDSWRCEGEGPGGFLNHVDLTYDGGAGEDDACTTPVLPELDKSDAVVTPAADGASTLTYTVTVSNPSSGDPQHDDTPLPWVRLTEDPAVITGADVVTGWSVVAVGDTPAPTATQPPGSGDWVLADGPIAAGTTWTYAVSVTIRPTTEALTSEQRCTEGGTEGVAVVNSATVAAGSWTRTDDGCGVVEVPDLGIVKTAGLPVGVEIVEAGDVFDYVLTVTNHGTGAVTGGVVTDDVPTDRLRVTGVGVPDGWSDESVGNAVRVLAPTLAVGASADVVVTVEVLAPPAGSVPVILAGEAAPTAGIPLDRLDNEACVAAPGDVDPSNDCDDVTVPLEEISSQAWVRCVGGAPYLGYSVTSSSTVADQPITLTWAPSSAAVPAQVVRTLASGDSGEIAWPGTVYSPTGQAVDLPGWRAMTAADLNPDGTLRAGLQTRAGLVRDTAEADSAWFGATTVTFSVNPQVVLTATYPQVPACPMDQHPAIALTKTASVEQVAPGGSFNYAIDVSNSGLGAATPLVLSDPIPASLKVTGITTSTEGFPAWHDCTVTGKNAAGYGGTLTCSLFGPLVGGASAPTVTVAVTVDPRATGTSIVNTATATWTNADVPSEHGTATGSDTVTLTHGAVPASRPGRHLPSTGAPGLDAALLAAAGLLLLGGVLVWRRRRGGASS</sequence>
<dbReference type="Gene3D" id="3.40.50.410">
    <property type="entry name" value="von Willebrand factor, type A domain"/>
    <property type="match status" value="1"/>
</dbReference>
<dbReference type="Proteomes" id="UP000297318">
    <property type="component" value="Unassembled WGS sequence"/>
</dbReference>
<keyword evidence="2" id="KW-0472">Membrane</keyword>
<dbReference type="RefSeq" id="WP_135850456.1">
    <property type="nucleotide sequence ID" value="NZ_RHPJ01000003.1"/>
</dbReference>
<evidence type="ECO:0000313" key="6">
    <source>
        <dbReference type="Proteomes" id="UP000297318"/>
    </source>
</evidence>
<comment type="caution">
    <text evidence="5">The sequence shown here is derived from an EMBL/GenBank/DDBJ whole genome shotgun (WGS) entry which is preliminary data.</text>
</comment>
<gene>
    <name evidence="5" type="ORF">SERN_2522</name>
</gene>
<feature type="transmembrane region" description="Helical" evidence="2">
    <location>
        <begin position="2402"/>
        <end position="2419"/>
    </location>
</feature>
<dbReference type="Pfam" id="PF01345">
    <property type="entry name" value="DUF11"/>
    <property type="match status" value="2"/>
</dbReference>
<keyword evidence="2" id="KW-1133">Transmembrane helix</keyword>
<keyword evidence="6" id="KW-1185">Reference proteome</keyword>
<dbReference type="PROSITE" id="PS50234">
    <property type="entry name" value="VWFA"/>
    <property type="match status" value="1"/>
</dbReference>
<dbReference type="NCBIfam" id="TIGR01451">
    <property type="entry name" value="B_ant_repeat"/>
    <property type="match status" value="2"/>
</dbReference>
<evidence type="ECO:0000256" key="2">
    <source>
        <dbReference type="SAM" id="Phobius"/>
    </source>
</evidence>
<keyword evidence="2" id="KW-0812">Transmembrane</keyword>
<dbReference type="InterPro" id="IPR036465">
    <property type="entry name" value="vWFA_dom_sf"/>
</dbReference>
<dbReference type="InterPro" id="IPR002035">
    <property type="entry name" value="VWF_A"/>
</dbReference>
<dbReference type="InterPro" id="IPR001434">
    <property type="entry name" value="OmcB-like_DUF11"/>
</dbReference>
<evidence type="ECO:0000256" key="3">
    <source>
        <dbReference type="SAM" id="SignalP"/>
    </source>
</evidence>